<proteinExistence type="inferred from homology"/>
<gene>
    <name evidence="6 7" type="primary">rsmG</name>
    <name evidence="7" type="ORF">M1R53_07520</name>
</gene>
<dbReference type="RefSeq" id="WP_249242602.1">
    <property type="nucleotide sequence ID" value="NZ_CP096649.1"/>
</dbReference>
<dbReference type="Proteomes" id="UP000831151">
    <property type="component" value="Chromosome"/>
</dbReference>
<evidence type="ECO:0000256" key="6">
    <source>
        <dbReference type="HAMAP-Rule" id="MF_00074"/>
    </source>
</evidence>
<organism evidence="7 8">
    <name type="scientific">Fenollaria massiliensis</name>
    <dbReference type="NCBI Taxonomy" id="938288"/>
    <lineage>
        <taxon>Bacteria</taxon>
        <taxon>Bacillati</taxon>
        <taxon>Bacillota</taxon>
        <taxon>Clostridia</taxon>
        <taxon>Eubacteriales</taxon>
        <taxon>Fenollaria</taxon>
    </lineage>
</organism>
<dbReference type="SUPFAM" id="SSF53335">
    <property type="entry name" value="S-adenosyl-L-methionine-dependent methyltransferases"/>
    <property type="match status" value="1"/>
</dbReference>
<dbReference type="KEGG" id="fms:M1R53_07520"/>
<evidence type="ECO:0000313" key="8">
    <source>
        <dbReference type="Proteomes" id="UP000831151"/>
    </source>
</evidence>
<evidence type="ECO:0000313" key="7">
    <source>
        <dbReference type="EMBL" id="UQK59081.1"/>
    </source>
</evidence>
<keyword evidence="8" id="KW-1185">Reference proteome</keyword>
<dbReference type="EC" id="2.1.1.-" evidence="6"/>
<evidence type="ECO:0000256" key="2">
    <source>
        <dbReference type="ARBA" id="ARBA00022552"/>
    </source>
</evidence>
<dbReference type="Gene3D" id="3.40.50.150">
    <property type="entry name" value="Vaccinia Virus protein VP39"/>
    <property type="match status" value="1"/>
</dbReference>
<dbReference type="InterPro" id="IPR003682">
    <property type="entry name" value="rRNA_ssu_MeTfrase_G"/>
</dbReference>
<dbReference type="EMBL" id="CP096649">
    <property type="protein sequence ID" value="UQK59081.1"/>
    <property type="molecule type" value="Genomic_DNA"/>
</dbReference>
<keyword evidence="3 6" id="KW-0489">Methyltransferase</keyword>
<comment type="function">
    <text evidence="6">Specifically methylates the N7 position of a guanine in 16S rRNA.</text>
</comment>
<feature type="binding site" evidence="6">
    <location>
        <position position="143"/>
    </location>
    <ligand>
        <name>S-adenosyl-L-methionine</name>
        <dbReference type="ChEBI" id="CHEBI:59789"/>
    </ligand>
</feature>
<feature type="binding site" evidence="6">
    <location>
        <begin position="124"/>
        <end position="125"/>
    </location>
    <ligand>
        <name>S-adenosyl-L-methionine</name>
        <dbReference type="ChEBI" id="CHEBI:59789"/>
    </ligand>
</feature>
<dbReference type="FunFam" id="3.40.50.150:FF:000041">
    <property type="entry name" value="Ribosomal RNA small subunit methyltransferase G"/>
    <property type="match status" value="1"/>
</dbReference>
<comment type="subcellular location">
    <subcellularLocation>
        <location evidence="6">Cytoplasm</location>
    </subcellularLocation>
</comment>
<dbReference type="GO" id="GO:0070043">
    <property type="term" value="F:rRNA (guanine-N7-)-methyltransferase activity"/>
    <property type="evidence" value="ECO:0007669"/>
    <property type="project" value="UniProtKB-UniRule"/>
</dbReference>
<feature type="binding site" evidence="6">
    <location>
        <position position="78"/>
    </location>
    <ligand>
        <name>S-adenosyl-L-methionine</name>
        <dbReference type="ChEBI" id="CHEBI:59789"/>
    </ligand>
</feature>
<evidence type="ECO:0000256" key="4">
    <source>
        <dbReference type="ARBA" id="ARBA00022679"/>
    </source>
</evidence>
<accession>A0A9E7IX68</accession>
<dbReference type="Pfam" id="PF02527">
    <property type="entry name" value="GidB"/>
    <property type="match status" value="1"/>
</dbReference>
<evidence type="ECO:0000256" key="1">
    <source>
        <dbReference type="ARBA" id="ARBA00022490"/>
    </source>
</evidence>
<dbReference type="AlphaFoldDB" id="A0A9E7IX68"/>
<dbReference type="CDD" id="cd02440">
    <property type="entry name" value="AdoMet_MTases"/>
    <property type="match status" value="1"/>
</dbReference>
<dbReference type="PANTHER" id="PTHR31760:SF0">
    <property type="entry name" value="S-ADENOSYL-L-METHIONINE-DEPENDENT METHYLTRANSFERASES SUPERFAMILY PROTEIN"/>
    <property type="match status" value="1"/>
</dbReference>
<keyword evidence="1 6" id="KW-0963">Cytoplasm</keyword>
<comment type="similarity">
    <text evidence="6">Belongs to the methyltransferase superfamily. RNA methyltransferase RsmG family.</text>
</comment>
<dbReference type="NCBIfam" id="TIGR00138">
    <property type="entry name" value="rsmG_gidB"/>
    <property type="match status" value="1"/>
</dbReference>
<keyword evidence="4 6" id="KW-0808">Transferase</keyword>
<protein>
    <recommendedName>
        <fullName evidence="6">Ribosomal RNA small subunit methyltransferase G</fullName>
        <ecNumber evidence="6">2.1.1.-</ecNumber>
    </recommendedName>
    <alternativeName>
        <fullName evidence="6">16S rRNA 7-methylguanosine methyltransferase</fullName>
        <shortName evidence="6">16S rRNA m7G methyltransferase</shortName>
    </alternativeName>
</protein>
<dbReference type="HAMAP" id="MF_00074">
    <property type="entry name" value="16SrRNA_methyltr_G"/>
    <property type="match status" value="1"/>
</dbReference>
<evidence type="ECO:0000256" key="5">
    <source>
        <dbReference type="ARBA" id="ARBA00022691"/>
    </source>
</evidence>
<name>A0A9E7IX68_9FIRM</name>
<feature type="binding site" evidence="6">
    <location>
        <position position="73"/>
    </location>
    <ligand>
        <name>S-adenosyl-L-methionine</name>
        <dbReference type="ChEBI" id="CHEBI:59789"/>
    </ligand>
</feature>
<sequence length="233" mass="26131">MLKDYLNEININATEGQIAELERFKDLLVEKNKVMNLTGITESDEVDRLHFTDSAYPLTLPELKNAKKIIDVGTGAGFPGIVLKILAPEKEILLNDSLLKRLKFLDEVILDLDLKDIETVHARSEDLAHVAAHREAYDVAISRAVARLATLTEYMLGFVKVGGFMLSMKSGDIDEEAAEAKKAIAAMGGEIVDVHKYRLFDEFDRSIVVIKKVRNTPKKYPRNKNLPKTKPIL</sequence>
<dbReference type="GO" id="GO:0005829">
    <property type="term" value="C:cytosol"/>
    <property type="evidence" value="ECO:0007669"/>
    <property type="project" value="TreeGrafter"/>
</dbReference>
<evidence type="ECO:0000256" key="3">
    <source>
        <dbReference type="ARBA" id="ARBA00022603"/>
    </source>
</evidence>
<comment type="caution">
    <text evidence="6">Lacks conserved residue(s) required for the propagation of feature annotation.</text>
</comment>
<keyword evidence="5 6" id="KW-0949">S-adenosyl-L-methionine</keyword>
<dbReference type="PANTHER" id="PTHR31760">
    <property type="entry name" value="S-ADENOSYL-L-METHIONINE-DEPENDENT METHYLTRANSFERASES SUPERFAMILY PROTEIN"/>
    <property type="match status" value="1"/>
</dbReference>
<dbReference type="InterPro" id="IPR029063">
    <property type="entry name" value="SAM-dependent_MTases_sf"/>
</dbReference>
<keyword evidence="2 6" id="KW-0698">rRNA processing</keyword>
<reference evidence="7" key="1">
    <citation type="submission" date="2022-04" db="EMBL/GenBank/DDBJ databases">
        <title>Complete genome sequences of Ezakiella coagulans and Fenollaria massiliensis.</title>
        <authorList>
            <person name="France M.T."/>
            <person name="Clifford J."/>
            <person name="Narina S."/>
            <person name="Rutt L."/>
            <person name="Ravel J."/>
        </authorList>
    </citation>
    <scope>NUCLEOTIDE SEQUENCE</scope>
    <source>
        <strain evidence="7">C0061C2</strain>
    </source>
</reference>
<dbReference type="PIRSF" id="PIRSF003078">
    <property type="entry name" value="GidB"/>
    <property type="match status" value="1"/>
</dbReference>